<organism evidence="2 3">
    <name type="scientific">Methylobacterium haplocladii</name>
    <dbReference type="NCBI Taxonomy" id="1176176"/>
    <lineage>
        <taxon>Bacteria</taxon>
        <taxon>Pseudomonadati</taxon>
        <taxon>Pseudomonadota</taxon>
        <taxon>Alphaproteobacteria</taxon>
        <taxon>Hyphomicrobiales</taxon>
        <taxon>Methylobacteriaceae</taxon>
        <taxon>Methylobacterium</taxon>
    </lineage>
</organism>
<evidence type="ECO:0000313" key="2">
    <source>
        <dbReference type="EMBL" id="GEO99610.1"/>
    </source>
</evidence>
<protein>
    <recommendedName>
        <fullName evidence="4">DUF2946 domain-containing protein</fullName>
    </recommendedName>
</protein>
<dbReference type="EMBL" id="BJZT01000019">
    <property type="protein sequence ID" value="GEO99610.1"/>
    <property type="molecule type" value="Genomic_DNA"/>
</dbReference>
<dbReference type="AlphaFoldDB" id="A0A512IPK0"/>
<evidence type="ECO:0000256" key="1">
    <source>
        <dbReference type="SAM" id="MobiDB-lite"/>
    </source>
</evidence>
<accession>A0A512IPK0</accession>
<evidence type="ECO:0008006" key="4">
    <source>
        <dbReference type="Google" id="ProtNLM"/>
    </source>
</evidence>
<proteinExistence type="predicted"/>
<gene>
    <name evidence="2" type="ORF">MHA02_19980</name>
</gene>
<keyword evidence="3" id="KW-1185">Reference proteome</keyword>
<feature type="region of interest" description="Disordered" evidence="1">
    <location>
        <begin position="102"/>
        <end position="122"/>
    </location>
</feature>
<reference evidence="2 3" key="1">
    <citation type="submission" date="2019-07" db="EMBL/GenBank/DDBJ databases">
        <title>Whole genome shotgun sequence of Methylobacterium haplocladii NBRC 107714.</title>
        <authorList>
            <person name="Hosoyama A."/>
            <person name="Uohara A."/>
            <person name="Ohji S."/>
            <person name="Ichikawa N."/>
        </authorList>
    </citation>
    <scope>NUCLEOTIDE SEQUENCE [LARGE SCALE GENOMIC DNA]</scope>
    <source>
        <strain evidence="2 3">NBRC 107714</strain>
    </source>
</reference>
<dbReference type="Proteomes" id="UP000321258">
    <property type="component" value="Unassembled WGS sequence"/>
</dbReference>
<dbReference type="RefSeq" id="WP_170249155.1">
    <property type="nucleotide sequence ID" value="NZ_BJZT01000019.1"/>
</dbReference>
<sequence length="122" mass="12062">MTHRGIIGAGLILFALWLQALAPVVGLRMLGAAADPLAGAVICSKVSTGDRAGPAEPAQHAGCSLCALCTAGLAAVTLPTTAASVALPAGIWRAVSWPIPPPAPLSAPDHPPGQPRAPPTLA</sequence>
<name>A0A512IPK0_9HYPH</name>
<dbReference type="Pfam" id="PF11162">
    <property type="entry name" value="DUF2946"/>
    <property type="match status" value="1"/>
</dbReference>
<dbReference type="InterPro" id="IPR021333">
    <property type="entry name" value="DUF2946"/>
</dbReference>
<comment type="caution">
    <text evidence="2">The sequence shown here is derived from an EMBL/GenBank/DDBJ whole genome shotgun (WGS) entry which is preliminary data.</text>
</comment>
<evidence type="ECO:0000313" key="3">
    <source>
        <dbReference type="Proteomes" id="UP000321258"/>
    </source>
</evidence>